<accession>C1N0K9</accession>
<organism evidence="5">
    <name type="scientific">Micromonas pusilla (strain CCMP1545)</name>
    <name type="common">Picoplanktonic green alga</name>
    <dbReference type="NCBI Taxonomy" id="564608"/>
    <lineage>
        <taxon>Eukaryota</taxon>
        <taxon>Viridiplantae</taxon>
        <taxon>Chlorophyta</taxon>
        <taxon>Mamiellophyceae</taxon>
        <taxon>Mamiellales</taxon>
        <taxon>Mamiellaceae</taxon>
        <taxon>Micromonas</taxon>
    </lineage>
</organism>
<dbReference type="SUPFAM" id="SSF50249">
    <property type="entry name" value="Nucleic acid-binding proteins"/>
    <property type="match status" value="2"/>
</dbReference>
<dbReference type="RefSeq" id="XP_003061659.1">
    <property type="nucleotide sequence ID" value="XM_003061613.1"/>
</dbReference>
<keyword evidence="5" id="KW-1185">Reference proteome</keyword>
<evidence type="ECO:0000259" key="3">
    <source>
        <dbReference type="Pfam" id="PF09169"/>
    </source>
</evidence>
<dbReference type="InterPro" id="IPR012340">
    <property type="entry name" value="NA-bd_OB-fold"/>
</dbReference>
<dbReference type="Proteomes" id="UP000001876">
    <property type="component" value="Unassembled WGS sequence"/>
</dbReference>
<dbReference type="Gene3D" id="2.40.50.140">
    <property type="entry name" value="Nucleic acid-binding proteins"/>
    <property type="match status" value="2"/>
</dbReference>
<gene>
    <name evidence="4" type="ORF">MICPUCDRAFT_62866</name>
</gene>
<dbReference type="GeneID" id="9686846"/>
<dbReference type="STRING" id="564608.C1N0K9"/>
<evidence type="ECO:0000259" key="2">
    <source>
        <dbReference type="Pfam" id="PF09103"/>
    </source>
</evidence>
<dbReference type="InterPro" id="IPR036315">
    <property type="entry name" value="BRCA2_hlx_sf"/>
</dbReference>
<dbReference type="InterPro" id="IPR015187">
    <property type="entry name" value="BRCA2_OB_1"/>
</dbReference>
<evidence type="ECO:0000313" key="4">
    <source>
        <dbReference type="EMBL" id="EEH54289.1"/>
    </source>
</evidence>
<dbReference type="SUPFAM" id="SSF81872">
    <property type="entry name" value="BRCA2 helical domain"/>
    <property type="match status" value="1"/>
</dbReference>
<feature type="region of interest" description="Disordered" evidence="1">
    <location>
        <begin position="679"/>
        <end position="710"/>
    </location>
</feature>
<dbReference type="eggNOG" id="KOG4751">
    <property type="taxonomic scope" value="Eukaryota"/>
</dbReference>
<dbReference type="AlphaFoldDB" id="C1N0K9"/>
<dbReference type="EMBL" id="GG663744">
    <property type="protein sequence ID" value="EEH54289.1"/>
    <property type="molecule type" value="Genomic_DNA"/>
</dbReference>
<proteinExistence type="predicted"/>
<feature type="compositionally biased region" description="Basic and acidic residues" evidence="1">
    <location>
        <begin position="732"/>
        <end position="749"/>
    </location>
</feature>
<protein>
    <submittedName>
        <fullName evidence="4">Predicted protein</fullName>
    </submittedName>
</protein>
<dbReference type="OMA" id="IASEMEW"/>
<sequence length="780" mass="83056">MLGNGARPAVARGKTPSALGIGTKRVVADGGTNATAEPPAAKRSNLGNLGAPSVHDLFASRRDRAPLSTYFHGLKPMQRPSRSLDAAARAMTADTAIGYRVSSDDGATLTTADFRREMLDAGCKAHLLSKEYVSNACRWVVWQQACVARAFPEHLGARGALSKRAVTQRLLYRYERELIRARRPWIRRVMERDTPAGTPAVLVIAAVRRLGGAGGGGGGGGGGAEIEVTDGWYGLAARLDPALSDLLRRGKLHVGQKILVQGAELRGSAEPASPLTDAADELWLALHRNGARPAPWDATLGARRAAATFPLRTIVPNGGNVLRTLVHVERAYPPAWVESGRVDGRTIHRGDAAEARAARAFEAARAEVIERAANDVVLGNGSRYRDDLCDLTDADARREDHEEAVNKTLESKGLLERRVRRCVKLRVSGVRNVEHREARLVGSALLTTYDVDESFLSHVVEGACYELTGDLRPSAFEKAGLELAAGRKTRWRRVSEDALARAGLAPSPTPRKLGGVNDIAAGAVRRGDEFDAVAVLLHASNPMPPDAPRSQWAFALDHTSADGARLLAIEIESRTTEAFASAFEWGAGGGGDKNVHHATVLKFENLTYARRDDENALEVARATEHTRVTVLLPSGSASASAPSSSSSSSSSAAAARDVLAKRLSDGVLDVRALSRRVRALTNAPSPAGKTDPPPPPPPSSSSRSPAAATGRYSIASEMEWSQGFMNAVEAAEAKAAEELERRRTMKEAEDAADAEAEAEAEAAFARAKGGTLTLESEPQA</sequence>
<dbReference type="Pfam" id="PF09169">
    <property type="entry name" value="BRCA-2_helical"/>
    <property type="match status" value="1"/>
</dbReference>
<dbReference type="InterPro" id="IPR015252">
    <property type="entry name" value="BRCA2_hlx"/>
</dbReference>
<dbReference type="OrthoDB" id="21095at2759"/>
<dbReference type="KEGG" id="mpp:MICPUCDRAFT_62866"/>
<evidence type="ECO:0000256" key="1">
    <source>
        <dbReference type="SAM" id="MobiDB-lite"/>
    </source>
</evidence>
<reference evidence="4 5" key="1">
    <citation type="journal article" date="2009" name="Science">
        <title>Green evolution and dynamic adaptations revealed by genomes of the marine picoeukaryotes Micromonas.</title>
        <authorList>
            <person name="Worden A.Z."/>
            <person name="Lee J.H."/>
            <person name="Mock T."/>
            <person name="Rouze P."/>
            <person name="Simmons M.P."/>
            <person name="Aerts A.L."/>
            <person name="Allen A.E."/>
            <person name="Cuvelier M.L."/>
            <person name="Derelle E."/>
            <person name="Everett M.V."/>
            <person name="Foulon E."/>
            <person name="Grimwood J."/>
            <person name="Gundlach H."/>
            <person name="Henrissat B."/>
            <person name="Napoli C."/>
            <person name="McDonald S.M."/>
            <person name="Parker M.S."/>
            <person name="Rombauts S."/>
            <person name="Salamov A."/>
            <person name="Von Dassow P."/>
            <person name="Badger J.H."/>
            <person name="Coutinho P.M."/>
            <person name="Demir E."/>
            <person name="Dubchak I."/>
            <person name="Gentemann C."/>
            <person name="Eikrem W."/>
            <person name="Gready J.E."/>
            <person name="John U."/>
            <person name="Lanier W."/>
            <person name="Lindquist E.A."/>
            <person name="Lucas S."/>
            <person name="Mayer K.F."/>
            <person name="Moreau H."/>
            <person name="Not F."/>
            <person name="Otillar R."/>
            <person name="Panaud O."/>
            <person name="Pangilinan J."/>
            <person name="Paulsen I."/>
            <person name="Piegu B."/>
            <person name="Poliakov A."/>
            <person name="Robbens S."/>
            <person name="Schmutz J."/>
            <person name="Toulza E."/>
            <person name="Wyss T."/>
            <person name="Zelensky A."/>
            <person name="Zhou K."/>
            <person name="Armbrust E.V."/>
            <person name="Bhattacharya D."/>
            <person name="Goodenough U.W."/>
            <person name="Van de Peer Y."/>
            <person name="Grigoriev I.V."/>
        </authorList>
    </citation>
    <scope>NUCLEOTIDE SEQUENCE [LARGE SCALE GENOMIC DNA]</scope>
    <source>
        <strain evidence="4 5">CCMP1545</strain>
    </source>
</reference>
<feature type="domain" description="Breast cancer type 2 susceptibility protein helical" evidence="3">
    <location>
        <begin position="101"/>
        <end position="178"/>
    </location>
</feature>
<feature type="region of interest" description="Disordered" evidence="1">
    <location>
        <begin position="732"/>
        <end position="780"/>
    </location>
</feature>
<feature type="region of interest" description="Disordered" evidence="1">
    <location>
        <begin position="29"/>
        <end position="48"/>
    </location>
</feature>
<dbReference type="Pfam" id="PF09103">
    <property type="entry name" value="BRCA-2_OB1"/>
    <property type="match status" value="1"/>
</dbReference>
<name>C1N0K9_MICPC</name>
<dbReference type="InterPro" id="IPR015525">
    <property type="entry name" value="BRCA2"/>
</dbReference>
<dbReference type="PANTHER" id="PTHR11289:SF0">
    <property type="entry name" value="BREAST CANCER TYPE 2 SUSCEPTIBILITY PROTEIN"/>
    <property type="match status" value="1"/>
</dbReference>
<dbReference type="GO" id="GO:0006355">
    <property type="term" value="P:regulation of DNA-templated transcription"/>
    <property type="evidence" value="ECO:0007669"/>
    <property type="project" value="TreeGrafter"/>
</dbReference>
<feature type="domain" description="BRCA2 OB1" evidence="2">
    <location>
        <begin position="184"/>
        <end position="303"/>
    </location>
</feature>
<evidence type="ECO:0000313" key="5">
    <source>
        <dbReference type="Proteomes" id="UP000001876"/>
    </source>
</evidence>
<feature type="compositionally biased region" description="Acidic residues" evidence="1">
    <location>
        <begin position="750"/>
        <end position="760"/>
    </location>
</feature>
<dbReference type="GO" id="GO:0000724">
    <property type="term" value="P:double-strand break repair via homologous recombination"/>
    <property type="evidence" value="ECO:0007669"/>
    <property type="project" value="InterPro"/>
</dbReference>
<dbReference type="PANTHER" id="PTHR11289">
    <property type="entry name" value="BREAST CANCER TYPE 2 SUSCEPTIBILITY PROTEIN BRCA2"/>
    <property type="match status" value="1"/>
</dbReference>